<keyword evidence="1" id="KW-1133">Transmembrane helix</keyword>
<name>A0AAD4MR34_9BILA</name>
<feature type="transmembrane region" description="Helical" evidence="1">
    <location>
        <begin position="75"/>
        <end position="96"/>
    </location>
</feature>
<dbReference type="PANTHER" id="PTHR22943:SF248">
    <property type="entry name" value="SEVEN TM RECEPTOR"/>
    <property type="match status" value="1"/>
</dbReference>
<feature type="transmembrane region" description="Helical" evidence="1">
    <location>
        <begin position="30"/>
        <end position="55"/>
    </location>
</feature>
<keyword evidence="3" id="KW-1185">Reference proteome</keyword>
<proteinExistence type="predicted"/>
<dbReference type="Pfam" id="PF10317">
    <property type="entry name" value="7TM_GPCR_Srd"/>
    <property type="match status" value="1"/>
</dbReference>
<organism evidence="2 3">
    <name type="scientific">Ditylenchus destructor</name>
    <dbReference type="NCBI Taxonomy" id="166010"/>
    <lineage>
        <taxon>Eukaryota</taxon>
        <taxon>Metazoa</taxon>
        <taxon>Ecdysozoa</taxon>
        <taxon>Nematoda</taxon>
        <taxon>Chromadorea</taxon>
        <taxon>Rhabditida</taxon>
        <taxon>Tylenchina</taxon>
        <taxon>Tylenchomorpha</taxon>
        <taxon>Sphaerularioidea</taxon>
        <taxon>Anguinidae</taxon>
        <taxon>Anguininae</taxon>
        <taxon>Ditylenchus</taxon>
    </lineage>
</organism>
<dbReference type="InterPro" id="IPR019421">
    <property type="entry name" value="7TM_GPCR_serpentine_rcpt_Srd"/>
</dbReference>
<reference evidence="2" key="1">
    <citation type="submission" date="2022-01" db="EMBL/GenBank/DDBJ databases">
        <title>Genome Sequence Resource for Two Populations of Ditylenchus destructor, the Migratory Endoparasitic Phytonematode.</title>
        <authorList>
            <person name="Zhang H."/>
            <person name="Lin R."/>
            <person name="Xie B."/>
        </authorList>
    </citation>
    <scope>NUCLEOTIDE SEQUENCE</scope>
    <source>
        <strain evidence="2">BazhouSP</strain>
    </source>
</reference>
<sequence length="316" mass="36078">MDTTTNVLSILFNFYLLYLIKFYSTFGVKLYQYLLTADAFLDLCLAIATFLAQPIPLTGNGYFVYMSNGFFADRSATIDSLLIIIFCFFMHTNILWIPIQFVYRYRLLCKEKVGSAYANVSIITVSLLYSIISLAIIMDFFRVTDLQAEGQHVLELNQWPAEAAKRKFLVVHQVTNWRTILCIAHWTFTCTASIFIVIWCEKRIAHEIGQPTHSATRKMHKEFHRALLAMAICPLFTTSFPVFYFCITIALQLCPGQISVLMAIVLTSITVFNPLTTIICFRCYRQVTARLLCCDLGCMKKPEINPGFETTLVATT</sequence>
<dbReference type="AlphaFoldDB" id="A0AAD4MR34"/>
<dbReference type="Proteomes" id="UP001201812">
    <property type="component" value="Unassembled WGS sequence"/>
</dbReference>
<evidence type="ECO:0000313" key="2">
    <source>
        <dbReference type="EMBL" id="KAI1698449.1"/>
    </source>
</evidence>
<comment type="caution">
    <text evidence="2">The sequence shown here is derived from an EMBL/GenBank/DDBJ whole genome shotgun (WGS) entry which is preliminary data.</text>
</comment>
<keyword evidence="1" id="KW-0812">Transmembrane</keyword>
<accession>A0AAD4MR34</accession>
<evidence type="ECO:0000313" key="3">
    <source>
        <dbReference type="Proteomes" id="UP001201812"/>
    </source>
</evidence>
<dbReference type="SUPFAM" id="SSF81321">
    <property type="entry name" value="Family A G protein-coupled receptor-like"/>
    <property type="match status" value="1"/>
</dbReference>
<keyword evidence="1" id="KW-0472">Membrane</keyword>
<dbReference type="EMBL" id="JAKKPZ010000218">
    <property type="protein sequence ID" value="KAI1698449.1"/>
    <property type="molecule type" value="Genomic_DNA"/>
</dbReference>
<dbReference type="PANTHER" id="PTHR22943">
    <property type="entry name" value="7-TRANSMEMBRANE DOMAIN RECEPTOR C.ELEGANS"/>
    <property type="match status" value="1"/>
</dbReference>
<gene>
    <name evidence="2" type="ORF">DdX_17904</name>
</gene>
<evidence type="ECO:0000256" key="1">
    <source>
        <dbReference type="SAM" id="Phobius"/>
    </source>
</evidence>
<feature type="transmembrane region" description="Helical" evidence="1">
    <location>
        <begin position="227"/>
        <end position="252"/>
    </location>
</feature>
<feature type="transmembrane region" description="Helical" evidence="1">
    <location>
        <begin position="177"/>
        <end position="200"/>
    </location>
</feature>
<protein>
    <submittedName>
        <fullName evidence="2">Serpentine type 7TM GPCR chemoreceptor srd domain-containing protein</fullName>
    </submittedName>
</protein>
<feature type="transmembrane region" description="Helical" evidence="1">
    <location>
        <begin position="116"/>
        <end position="138"/>
    </location>
</feature>
<feature type="transmembrane region" description="Helical" evidence="1">
    <location>
        <begin position="258"/>
        <end position="281"/>
    </location>
</feature>